<dbReference type="AlphaFoldDB" id="B1ZQR1"/>
<keyword evidence="4" id="KW-1185">Reference proteome</keyword>
<evidence type="ECO:0000313" key="4">
    <source>
        <dbReference type="Proteomes" id="UP000007013"/>
    </source>
</evidence>
<feature type="transmembrane region" description="Helical" evidence="2">
    <location>
        <begin position="6"/>
        <end position="39"/>
    </location>
</feature>
<keyword evidence="2" id="KW-0472">Membrane</keyword>
<sequence>MRVLKLIVAGLFAAVAVAVAVFAGAIAAAVVAAIGLAVYLSRRLLGRPPATRVVNAPRPRPASNGDAIEITATEVATGPASDGSSGTRALPPDAGAQHH</sequence>
<dbReference type="EMBL" id="CP001032">
    <property type="protein sequence ID" value="ACB77812.1"/>
    <property type="molecule type" value="Genomic_DNA"/>
</dbReference>
<keyword evidence="2" id="KW-1133">Transmembrane helix</keyword>
<dbReference type="KEGG" id="ote:Oter_4541"/>
<dbReference type="Proteomes" id="UP000007013">
    <property type="component" value="Chromosome"/>
</dbReference>
<evidence type="ECO:0000256" key="2">
    <source>
        <dbReference type="SAM" id="Phobius"/>
    </source>
</evidence>
<dbReference type="RefSeq" id="WP_012377326.1">
    <property type="nucleotide sequence ID" value="NC_010571.1"/>
</dbReference>
<accession>B1ZQR1</accession>
<keyword evidence="2" id="KW-0812">Transmembrane</keyword>
<evidence type="ECO:0000256" key="1">
    <source>
        <dbReference type="SAM" id="MobiDB-lite"/>
    </source>
</evidence>
<gene>
    <name evidence="3" type="ordered locus">Oter_4541</name>
</gene>
<feature type="region of interest" description="Disordered" evidence="1">
    <location>
        <begin position="74"/>
        <end position="99"/>
    </location>
</feature>
<evidence type="ECO:0000313" key="3">
    <source>
        <dbReference type="EMBL" id="ACB77812.1"/>
    </source>
</evidence>
<dbReference type="HOGENOM" id="CLU_2317511_0_0_0"/>
<protein>
    <submittedName>
        <fullName evidence="3">Uncharacterized protein</fullName>
    </submittedName>
</protein>
<organism evidence="3 4">
    <name type="scientific">Opitutus terrae (strain DSM 11246 / JCM 15787 / PB90-1)</name>
    <dbReference type="NCBI Taxonomy" id="452637"/>
    <lineage>
        <taxon>Bacteria</taxon>
        <taxon>Pseudomonadati</taxon>
        <taxon>Verrucomicrobiota</taxon>
        <taxon>Opitutia</taxon>
        <taxon>Opitutales</taxon>
        <taxon>Opitutaceae</taxon>
        <taxon>Opitutus</taxon>
    </lineage>
</organism>
<proteinExistence type="predicted"/>
<reference evidence="3 4" key="1">
    <citation type="journal article" date="2011" name="J. Bacteriol.">
        <title>Genome sequence of the verrucomicrobium Opitutus terrae PB90-1, an abundant inhabitant of rice paddy soil ecosystems.</title>
        <authorList>
            <person name="van Passel M.W."/>
            <person name="Kant R."/>
            <person name="Palva A."/>
            <person name="Copeland A."/>
            <person name="Lucas S."/>
            <person name="Lapidus A."/>
            <person name="Glavina del Rio T."/>
            <person name="Pitluck S."/>
            <person name="Goltsman E."/>
            <person name="Clum A."/>
            <person name="Sun H."/>
            <person name="Schmutz J."/>
            <person name="Larimer F.W."/>
            <person name="Land M.L."/>
            <person name="Hauser L."/>
            <person name="Kyrpides N."/>
            <person name="Mikhailova N."/>
            <person name="Richardson P.P."/>
            <person name="Janssen P.H."/>
            <person name="de Vos W.M."/>
            <person name="Smidt H."/>
        </authorList>
    </citation>
    <scope>NUCLEOTIDE SEQUENCE [LARGE SCALE GENOMIC DNA]</scope>
    <source>
        <strain evidence="4">DSM 11246 / JCM 15787 / PB90-1</strain>
    </source>
</reference>
<name>B1ZQR1_OPITP</name>